<dbReference type="Gene3D" id="3.20.20.70">
    <property type="entry name" value="Aldolase class I"/>
    <property type="match status" value="1"/>
</dbReference>
<dbReference type="AlphaFoldDB" id="A0A381NLG9"/>
<accession>A0A381NLG9</accession>
<dbReference type="EMBL" id="UINC01000420">
    <property type="protein sequence ID" value="SUZ54974.1"/>
    <property type="molecule type" value="Genomic_DNA"/>
</dbReference>
<reference evidence="2" key="1">
    <citation type="submission" date="2018-05" db="EMBL/GenBank/DDBJ databases">
        <authorList>
            <person name="Lanie J.A."/>
            <person name="Ng W.-L."/>
            <person name="Kazmierczak K.M."/>
            <person name="Andrzejewski T.M."/>
            <person name="Davidsen T.M."/>
            <person name="Wayne K.J."/>
            <person name="Tettelin H."/>
            <person name="Glass J.I."/>
            <person name="Rusch D."/>
            <person name="Podicherti R."/>
            <person name="Tsui H.-C.T."/>
            <person name="Winkler M.E."/>
        </authorList>
    </citation>
    <scope>NUCLEOTIDE SEQUENCE</scope>
</reference>
<evidence type="ECO:0000313" key="2">
    <source>
        <dbReference type="EMBL" id="SUZ54974.1"/>
    </source>
</evidence>
<sequence>VHLQSTRNSLQSKAPGGPIITQQFPLLFSPFRLGKHDLQSRIVVTGHAAQFYDEQKLPTEDYAYYLRERAKGGAGLVTLGSCGVHPTSTSYFN</sequence>
<feature type="non-terminal residue" evidence="2">
    <location>
        <position position="93"/>
    </location>
</feature>
<dbReference type="Pfam" id="PF00724">
    <property type="entry name" value="Oxidored_FMN"/>
    <property type="match status" value="1"/>
</dbReference>
<organism evidence="2">
    <name type="scientific">marine metagenome</name>
    <dbReference type="NCBI Taxonomy" id="408172"/>
    <lineage>
        <taxon>unclassified sequences</taxon>
        <taxon>metagenomes</taxon>
        <taxon>ecological metagenomes</taxon>
    </lineage>
</organism>
<protein>
    <recommendedName>
        <fullName evidence="1">NADH:flavin oxidoreductase/NADH oxidase N-terminal domain-containing protein</fullName>
    </recommendedName>
</protein>
<feature type="non-terminal residue" evidence="2">
    <location>
        <position position="1"/>
    </location>
</feature>
<dbReference type="InterPro" id="IPR013785">
    <property type="entry name" value="Aldolase_TIM"/>
</dbReference>
<dbReference type="InterPro" id="IPR001155">
    <property type="entry name" value="OxRdtase_FMN_N"/>
</dbReference>
<evidence type="ECO:0000259" key="1">
    <source>
        <dbReference type="Pfam" id="PF00724"/>
    </source>
</evidence>
<feature type="domain" description="NADH:flavin oxidoreductase/NADH oxidase N-terminal" evidence="1">
    <location>
        <begin position="27"/>
        <end position="91"/>
    </location>
</feature>
<dbReference type="GO" id="GO:0016491">
    <property type="term" value="F:oxidoreductase activity"/>
    <property type="evidence" value="ECO:0007669"/>
    <property type="project" value="InterPro"/>
</dbReference>
<dbReference type="SUPFAM" id="SSF51395">
    <property type="entry name" value="FMN-linked oxidoreductases"/>
    <property type="match status" value="1"/>
</dbReference>
<name>A0A381NLG9_9ZZZZ</name>
<gene>
    <name evidence="2" type="ORF">METZ01_LOCUS7828</name>
</gene>
<proteinExistence type="predicted"/>
<dbReference type="GO" id="GO:0010181">
    <property type="term" value="F:FMN binding"/>
    <property type="evidence" value="ECO:0007669"/>
    <property type="project" value="InterPro"/>
</dbReference>